<feature type="region of interest" description="Disordered" evidence="1">
    <location>
        <begin position="1"/>
        <end position="93"/>
    </location>
</feature>
<gene>
    <name evidence="2" type="ORF">M0654_02480</name>
</gene>
<name>A0ABT0ILT6_9HYPH</name>
<dbReference type="RefSeq" id="WP_248681690.1">
    <property type="nucleotide sequence ID" value="NZ_JALPRY010000003.1"/>
</dbReference>
<dbReference type="EMBL" id="JALPRY010000003">
    <property type="protein sequence ID" value="MCK8778840.1"/>
    <property type="molecule type" value="Genomic_DNA"/>
</dbReference>
<evidence type="ECO:0000256" key="1">
    <source>
        <dbReference type="SAM" id="MobiDB-lite"/>
    </source>
</evidence>
<accession>A0ABT0ILT6</accession>
<organism evidence="2 3">
    <name type="scientific">Neorhizobium turbinariae</name>
    <dbReference type="NCBI Taxonomy" id="2937795"/>
    <lineage>
        <taxon>Bacteria</taxon>
        <taxon>Pseudomonadati</taxon>
        <taxon>Pseudomonadota</taxon>
        <taxon>Alphaproteobacteria</taxon>
        <taxon>Hyphomicrobiales</taxon>
        <taxon>Rhizobiaceae</taxon>
        <taxon>Rhizobium/Agrobacterium group</taxon>
        <taxon>Neorhizobium</taxon>
    </lineage>
</organism>
<protein>
    <submittedName>
        <fullName evidence="2">Uncharacterized protein</fullName>
    </submittedName>
</protein>
<proteinExistence type="predicted"/>
<sequence>MEDKDINSGPTNFGGSEPDIAKSSGTGEVPHKQGGDPTSKDLNKARKVWGADGTSDLSGRVADAGDGGGTHSMPYDIETASDAVNRQTKQRDA</sequence>
<evidence type="ECO:0000313" key="3">
    <source>
        <dbReference type="Proteomes" id="UP001202827"/>
    </source>
</evidence>
<feature type="compositionally biased region" description="Basic and acidic residues" evidence="1">
    <location>
        <begin position="29"/>
        <end position="44"/>
    </location>
</feature>
<keyword evidence="3" id="KW-1185">Reference proteome</keyword>
<evidence type="ECO:0000313" key="2">
    <source>
        <dbReference type="EMBL" id="MCK8778840.1"/>
    </source>
</evidence>
<reference evidence="2 3" key="1">
    <citation type="submission" date="2022-04" db="EMBL/GenBank/DDBJ databases">
        <title>Rhizobium coralii sp. nov., isolated from coral Turbinaria peltata.</title>
        <authorList>
            <person name="Sun H."/>
        </authorList>
    </citation>
    <scope>NUCLEOTIDE SEQUENCE [LARGE SCALE GENOMIC DNA]</scope>
    <source>
        <strain evidence="2 3">NTR19</strain>
    </source>
</reference>
<dbReference type="Proteomes" id="UP001202827">
    <property type="component" value="Unassembled WGS sequence"/>
</dbReference>
<comment type="caution">
    <text evidence="2">The sequence shown here is derived from an EMBL/GenBank/DDBJ whole genome shotgun (WGS) entry which is preliminary data.</text>
</comment>